<protein>
    <recommendedName>
        <fullName evidence="3">Fido domain-containing protein</fullName>
    </recommendedName>
</protein>
<evidence type="ECO:0000313" key="5">
    <source>
        <dbReference type="Proteomes" id="UP000034487"/>
    </source>
</evidence>
<dbReference type="Proteomes" id="UP000034487">
    <property type="component" value="Unassembled WGS sequence"/>
</dbReference>
<name>A0A0G1SN23_9BACT</name>
<keyword evidence="2" id="KW-0067">ATP-binding</keyword>
<sequence>MTLLEEETRHSLMIEGNIVSKQELRKIIGEGVASRHSAQEVLAYFEAAVSAYELAFQQYKENDFQLTKPFVRQVHALMFRGVDHFAYEPGAWRNGPIKIAQARVEAPPHHKVEKLIESLVKTANQSAANPIRKAAVFHSIFEQIHPFPDGNGRVGRILLNYILIAHGLPNIAIKGLETEKNEYFSALESSDAYVSEVLRGVKRWTRAQNKPFVGLENLICKNLAISLDTVICTRFVDSGSVLQPLDEVAKHIKMSYQSLRTACSQKKVISMKIGGRLLTHPVLLKKPTT</sequence>
<dbReference type="GO" id="GO:0005524">
    <property type="term" value="F:ATP binding"/>
    <property type="evidence" value="ECO:0007669"/>
    <property type="project" value="UniProtKB-KW"/>
</dbReference>
<dbReference type="AlphaFoldDB" id="A0A0G1SN23"/>
<dbReference type="PANTHER" id="PTHR13504">
    <property type="entry name" value="FIDO DOMAIN-CONTAINING PROTEIN DDB_G0283145"/>
    <property type="match status" value="1"/>
</dbReference>
<dbReference type="EMBL" id="LCMV01000025">
    <property type="protein sequence ID" value="KKU43453.1"/>
    <property type="molecule type" value="Genomic_DNA"/>
</dbReference>
<dbReference type="PANTHER" id="PTHR13504:SF38">
    <property type="entry name" value="FIDO DOMAIN-CONTAINING PROTEIN"/>
    <property type="match status" value="1"/>
</dbReference>
<evidence type="ECO:0000256" key="1">
    <source>
        <dbReference type="PIRSR" id="PIRSR640198-1"/>
    </source>
</evidence>
<gene>
    <name evidence="4" type="ORF">UX60_C0025G0008</name>
</gene>
<dbReference type="InterPro" id="IPR003812">
    <property type="entry name" value="Fido"/>
</dbReference>
<dbReference type="InterPro" id="IPR036597">
    <property type="entry name" value="Fido-like_dom_sf"/>
</dbReference>
<organism evidence="4 5">
    <name type="scientific">Berkelbacteria bacterium GW2011_GWA2_46_7</name>
    <dbReference type="NCBI Taxonomy" id="1618335"/>
    <lineage>
        <taxon>Bacteria</taxon>
        <taxon>Candidatus Berkelbacteria</taxon>
    </lineage>
</organism>
<dbReference type="PROSITE" id="PS51459">
    <property type="entry name" value="FIDO"/>
    <property type="match status" value="1"/>
</dbReference>
<reference evidence="4 5" key="1">
    <citation type="journal article" date="2015" name="Nature">
        <title>rRNA introns, odd ribosomes, and small enigmatic genomes across a large radiation of phyla.</title>
        <authorList>
            <person name="Brown C.T."/>
            <person name="Hug L.A."/>
            <person name="Thomas B.C."/>
            <person name="Sharon I."/>
            <person name="Castelle C.J."/>
            <person name="Singh A."/>
            <person name="Wilkins M.J."/>
            <person name="Williams K.H."/>
            <person name="Banfield J.F."/>
        </authorList>
    </citation>
    <scope>NUCLEOTIDE SEQUENCE [LARGE SCALE GENOMIC DNA]</scope>
</reference>
<feature type="binding site" evidence="2">
    <location>
        <begin position="149"/>
        <end position="156"/>
    </location>
    <ligand>
        <name>ATP</name>
        <dbReference type="ChEBI" id="CHEBI:30616"/>
    </ligand>
</feature>
<evidence type="ECO:0000313" key="4">
    <source>
        <dbReference type="EMBL" id="KKU43453.1"/>
    </source>
</evidence>
<dbReference type="SUPFAM" id="SSF140931">
    <property type="entry name" value="Fic-like"/>
    <property type="match status" value="1"/>
</dbReference>
<dbReference type="Pfam" id="PF02661">
    <property type="entry name" value="Fic"/>
    <property type="match status" value="1"/>
</dbReference>
<feature type="active site" evidence="1">
    <location>
        <position position="145"/>
    </location>
</feature>
<accession>A0A0G1SN23</accession>
<evidence type="ECO:0000259" key="3">
    <source>
        <dbReference type="PROSITE" id="PS51459"/>
    </source>
</evidence>
<proteinExistence type="predicted"/>
<comment type="caution">
    <text evidence="4">The sequence shown here is derived from an EMBL/GenBank/DDBJ whole genome shotgun (WGS) entry which is preliminary data.</text>
</comment>
<feature type="domain" description="Fido" evidence="3">
    <location>
        <begin position="66"/>
        <end position="207"/>
    </location>
</feature>
<keyword evidence="2" id="KW-0547">Nucleotide-binding</keyword>
<dbReference type="InterPro" id="IPR040198">
    <property type="entry name" value="Fido_containing"/>
</dbReference>
<dbReference type="Gene3D" id="1.10.3290.10">
    <property type="entry name" value="Fido-like domain"/>
    <property type="match status" value="1"/>
</dbReference>
<evidence type="ECO:0000256" key="2">
    <source>
        <dbReference type="PIRSR" id="PIRSR640198-2"/>
    </source>
</evidence>